<dbReference type="GO" id="GO:0050660">
    <property type="term" value="F:flavin adenine dinucleotide binding"/>
    <property type="evidence" value="ECO:0007669"/>
    <property type="project" value="InterPro"/>
</dbReference>
<dbReference type="GO" id="GO:0005737">
    <property type="term" value="C:cytoplasm"/>
    <property type="evidence" value="ECO:0007669"/>
    <property type="project" value="TreeGrafter"/>
</dbReference>
<proteinExistence type="inferred from homology"/>
<dbReference type="InterPro" id="IPR037069">
    <property type="entry name" value="AcylCoA_DH/ox_N_sf"/>
</dbReference>
<dbReference type="GO" id="GO:0033539">
    <property type="term" value="P:fatty acid beta-oxidation using acyl-CoA dehydrogenase"/>
    <property type="evidence" value="ECO:0007669"/>
    <property type="project" value="TreeGrafter"/>
</dbReference>
<dbReference type="PROSITE" id="PS00072">
    <property type="entry name" value="ACYL_COA_DH_1"/>
    <property type="match status" value="1"/>
</dbReference>
<accession>A0AAN6MGT0</accession>
<keyword evidence="4 6" id="KW-0274">FAD</keyword>
<dbReference type="EMBL" id="MU855728">
    <property type="protein sequence ID" value="KAK3899892.1"/>
    <property type="molecule type" value="Genomic_DNA"/>
</dbReference>
<dbReference type="Pfam" id="PF02771">
    <property type="entry name" value="Acyl-CoA_dh_N"/>
    <property type="match status" value="1"/>
</dbReference>
<keyword evidence="11" id="KW-1185">Reference proteome</keyword>
<evidence type="ECO:0000256" key="5">
    <source>
        <dbReference type="ARBA" id="ARBA00023002"/>
    </source>
</evidence>
<dbReference type="PANTHER" id="PTHR48083:SF15">
    <property type="entry name" value="ACYL-COA DEHYDROGENASE APDG"/>
    <property type="match status" value="1"/>
</dbReference>
<keyword evidence="3 6" id="KW-0285">Flavoprotein</keyword>
<dbReference type="Gene3D" id="2.40.110.10">
    <property type="entry name" value="Butyryl-CoA Dehydrogenase, subunit A, domain 2"/>
    <property type="match status" value="1"/>
</dbReference>
<dbReference type="InterPro" id="IPR009100">
    <property type="entry name" value="AcylCoA_DH/oxidase_NM_dom_sf"/>
</dbReference>
<organism evidence="10 11">
    <name type="scientific">Staphylotrichum tortipilum</name>
    <dbReference type="NCBI Taxonomy" id="2831512"/>
    <lineage>
        <taxon>Eukaryota</taxon>
        <taxon>Fungi</taxon>
        <taxon>Dikarya</taxon>
        <taxon>Ascomycota</taxon>
        <taxon>Pezizomycotina</taxon>
        <taxon>Sordariomycetes</taxon>
        <taxon>Sordariomycetidae</taxon>
        <taxon>Sordariales</taxon>
        <taxon>Chaetomiaceae</taxon>
        <taxon>Staphylotrichum</taxon>
    </lineage>
</organism>
<comment type="similarity">
    <text evidence="2 6">Belongs to the acyl-CoA dehydrogenase family.</text>
</comment>
<dbReference type="Proteomes" id="UP001303889">
    <property type="component" value="Unassembled WGS sequence"/>
</dbReference>
<feature type="domain" description="Acyl-CoA oxidase/dehydrogenase middle" evidence="8">
    <location>
        <begin position="160"/>
        <end position="258"/>
    </location>
</feature>
<dbReference type="InterPro" id="IPR050741">
    <property type="entry name" value="Acyl-CoA_dehydrogenase"/>
</dbReference>
<dbReference type="Pfam" id="PF02770">
    <property type="entry name" value="Acyl-CoA_dh_M"/>
    <property type="match status" value="1"/>
</dbReference>
<evidence type="ECO:0000256" key="4">
    <source>
        <dbReference type="ARBA" id="ARBA00022827"/>
    </source>
</evidence>
<dbReference type="InterPro" id="IPR013786">
    <property type="entry name" value="AcylCoA_DH/ox_N"/>
</dbReference>
<protein>
    <submittedName>
        <fullName evidence="10">Mitochondrial long-chain specific acyl-CoA dehydrogenase</fullName>
    </submittedName>
</protein>
<evidence type="ECO:0000259" key="7">
    <source>
        <dbReference type="Pfam" id="PF00441"/>
    </source>
</evidence>
<name>A0AAN6MGT0_9PEZI</name>
<dbReference type="Gene3D" id="1.10.540.10">
    <property type="entry name" value="Acyl-CoA dehydrogenase/oxidase, N-terminal domain"/>
    <property type="match status" value="1"/>
</dbReference>
<evidence type="ECO:0000259" key="9">
    <source>
        <dbReference type="Pfam" id="PF02771"/>
    </source>
</evidence>
<dbReference type="InterPro" id="IPR006091">
    <property type="entry name" value="Acyl-CoA_Oxase/DH_mid-dom"/>
</dbReference>
<evidence type="ECO:0000256" key="3">
    <source>
        <dbReference type="ARBA" id="ARBA00022630"/>
    </source>
</evidence>
<reference evidence="10" key="2">
    <citation type="submission" date="2023-05" db="EMBL/GenBank/DDBJ databases">
        <authorList>
            <consortium name="Lawrence Berkeley National Laboratory"/>
            <person name="Steindorff A."/>
            <person name="Hensen N."/>
            <person name="Bonometti L."/>
            <person name="Westerberg I."/>
            <person name="Brannstrom I.O."/>
            <person name="Guillou S."/>
            <person name="Cros-Aarteil S."/>
            <person name="Calhoun S."/>
            <person name="Haridas S."/>
            <person name="Kuo A."/>
            <person name="Mondo S."/>
            <person name="Pangilinan J."/>
            <person name="Riley R."/>
            <person name="Labutti K."/>
            <person name="Andreopoulos B."/>
            <person name="Lipzen A."/>
            <person name="Chen C."/>
            <person name="Yanf M."/>
            <person name="Daum C."/>
            <person name="Ng V."/>
            <person name="Clum A."/>
            <person name="Ohm R."/>
            <person name="Martin F."/>
            <person name="Silar P."/>
            <person name="Natvig D."/>
            <person name="Lalanne C."/>
            <person name="Gautier V."/>
            <person name="Ament-Velasquez S.L."/>
            <person name="Kruys A."/>
            <person name="Hutchinson M.I."/>
            <person name="Powell A.J."/>
            <person name="Barry K."/>
            <person name="Miller A.N."/>
            <person name="Grigoriev I.V."/>
            <person name="Debuchy R."/>
            <person name="Gladieux P."/>
            <person name="Thoren M.H."/>
            <person name="Johannesson H."/>
        </authorList>
    </citation>
    <scope>NUCLEOTIDE SEQUENCE</scope>
    <source>
        <strain evidence="10">CBS 103.79</strain>
    </source>
</reference>
<evidence type="ECO:0000313" key="11">
    <source>
        <dbReference type="Proteomes" id="UP001303889"/>
    </source>
</evidence>
<reference evidence="10" key="1">
    <citation type="journal article" date="2023" name="Mol. Phylogenet. Evol.">
        <title>Genome-scale phylogeny and comparative genomics of the fungal order Sordariales.</title>
        <authorList>
            <person name="Hensen N."/>
            <person name="Bonometti L."/>
            <person name="Westerberg I."/>
            <person name="Brannstrom I.O."/>
            <person name="Guillou S."/>
            <person name="Cros-Aarteil S."/>
            <person name="Calhoun S."/>
            <person name="Haridas S."/>
            <person name="Kuo A."/>
            <person name="Mondo S."/>
            <person name="Pangilinan J."/>
            <person name="Riley R."/>
            <person name="LaButti K."/>
            <person name="Andreopoulos B."/>
            <person name="Lipzen A."/>
            <person name="Chen C."/>
            <person name="Yan M."/>
            <person name="Daum C."/>
            <person name="Ng V."/>
            <person name="Clum A."/>
            <person name="Steindorff A."/>
            <person name="Ohm R.A."/>
            <person name="Martin F."/>
            <person name="Silar P."/>
            <person name="Natvig D.O."/>
            <person name="Lalanne C."/>
            <person name="Gautier V."/>
            <person name="Ament-Velasquez S.L."/>
            <person name="Kruys A."/>
            <person name="Hutchinson M.I."/>
            <person name="Powell A.J."/>
            <person name="Barry K."/>
            <person name="Miller A.N."/>
            <person name="Grigoriev I.V."/>
            <person name="Debuchy R."/>
            <person name="Gladieux P."/>
            <person name="Hiltunen Thoren M."/>
            <person name="Johannesson H."/>
        </authorList>
    </citation>
    <scope>NUCLEOTIDE SEQUENCE</scope>
    <source>
        <strain evidence="10">CBS 103.79</strain>
    </source>
</reference>
<feature type="domain" description="Acyl-CoA dehydrogenase/oxidase N-terminal" evidence="9">
    <location>
        <begin position="25"/>
        <end position="156"/>
    </location>
</feature>
<dbReference type="Pfam" id="PF00441">
    <property type="entry name" value="Acyl-CoA_dh_1"/>
    <property type="match status" value="1"/>
</dbReference>
<evidence type="ECO:0000256" key="6">
    <source>
        <dbReference type="RuleBase" id="RU362125"/>
    </source>
</evidence>
<gene>
    <name evidence="10" type="ORF">C8A05DRAFT_46159</name>
</gene>
<comment type="cofactor">
    <cofactor evidence="1 6">
        <name>FAD</name>
        <dbReference type="ChEBI" id="CHEBI:57692"/>
    </cofactor>
</comment>
<dbReference type="InterPro" id="IPR046373">
    <property type="entry name" value="Acyl-CoA_Oxase/DH_mid-dom_sf"/>
</dbReference>
<dbReference type="InterPro" id="IPR009075">
    <property type="entry name" value="AcylCo_DH/oxidase_C"/>
</dbReference>
<dbReference type="SUPFAM" id="SSF47203">
    <property type="entry name" value="Acyl-CoA dehydrogenase C-terminal domain-like"/>
    <property type="match status" value="1"/>
</dbReference>
<sequence length="446" mass="48077">MPAETAPIPFSDPPYLLSLPSPYFTPSHLKWQAALRPWLQTHLHDHALEWDQSGTLPPSVFAAFAKANLLPAALPSPLPVAWLKKLGIDTLLNGAVKVEEFDALHGYIFGDEMVRSGLAGPGASLTTGMAFGVPLILKFGSEELKERVLPGLLRAEKRACIAITEPDAGSDVAGILTTAVRSDDGREWIVNGTKKWITNGIWSDYASMAVRTGPPGSGAAGISLLVVPLKNHPGVTMRRLSVSGTASSGTTYIELDDVRVPITNLIGEENQGMRYIMTNFNHERLAVATGATRQARVALSTAFEYVLKREAFGRPLIDQPVVRHRLAKAGALLESLTAWVEQFAFMMTKLPHQQADVLLGGPTALLKAQAGMVFKECADTAVLLFGGNGYTKTGQGQLVEMLYREVMGARIPGGSEDVLLDLAVRQLVKIYKTQTKMLEAAAGSKL</sequence>
<dbReference type="AlphaFoldDB" id="A0AAN6MGT0"/>
<dbReference type="Gene3D" id="1.20.140.10">
    <property type="entry name" value="Butyryl-CoA Dehydrogenase, subunit A, domain 3"/>
    <property type="match status" value="1"/>
</dbReference>
<feature type="domain" description="Acyl-CoA dehydrogenase/oxidase C-terminal" evidence="7">
    <location>
        <begin position="270"/>
        <end position="427"/>
    </location>
</feature>
<dbReference type="SUPFAM" id="SSF56645">
    <property type="entry name" value="Acyl-CoA dehydrogenase NM domain-like"/>
    <property type="match status" value="1"/>
</dbReference>
<evidence type="ECO:0000256" key="1">
    <source>
        <dbReference type="ARBA" id="ARBA00001974"/>
    </source>
</evidence>
<evidence type="ECO:0000259" key="8">
    <source>
        <dbReference type="Pfam" id="PF02770"/>
    </source>
</evidence>
<dbReference type="InterPro" id="IPR036250">
    <property type="entry name" value="AcylCo_DH-like_C"/>
</dbReference>
<dbReference type="PANTHER" id="PTHR48083">
    <property type="entry name" value="MEDIUM-CHAIN SPECIFIC ACYL-COA DEHYDROGENASE, MITOCHONDRIAL-RELATED"/>
    <property type="match status" value="1"/>
</dbReference>
<keyword evidence="5 6" id="KW-0560">Oxidoreductase</keyword>
<comment type="caution">
    <text evidence="10">The sequence shown here is derived from an EMBL/GenBank/DDBJ whole genome shotgun (WGS) entry which is preliminary data.</text>
</comment>
<dbReference type="InterPro" id="IPR006089">
    <property type="entry name" value="Acyl-CoA_DH_CS"/>
</dbReference>
<evidence type="ECO:0000256" key="2">
    <source>
        <dbReference type="ARBA" id="ARBA00009347"/>
    </source>
</evidence>
<dbReference type="GO" id="GO:0003995">
    <property type="term" value="F:acyl-CoA dehydrogenase activity"/>
    <property type="evidence" value="ECO:0007669"/>
    <property type="project" value="InterPro"/>
</dbReference>
<evidence type="ECO:0000313" key="10">
    <source>
        <dbReference type="EMBL" id="KAK3899892.1"/>
    </source>
</evidence>